<feature type="compositionally biased region" description="Basic residues" evidence="7">
    <location>
        <begin position="7"/>
        <end position="16"/>
    </location>
</feature>
<keyword evidence="4 8" id="KW-1133">Transmembrane helix</keyword>
<dbReference type="GO" id="GO:0032979">
    <property type="term" value="P:protein insertion into mitochondrial inner membrane from matrix"/>
    <property type="evidence" value="ECO:0007669"/>
    <property type="project" value="TreeGrafter"/>
</dbReference>
<dbReference type="PANTHER" id="PTHR12428:SF65">
    <property type="entry name" value="CYTOCHROME C OXIDASE ASSEMBLY PROTEIN COX18, MITOCHONDRIAL"/>
    <property type="match status" value="1"/>
</dbReference>
<evidence type="ECO:0000313" key="9">
    <source>
        <dbReference type="EMBL" id="KAJ6798722.1"/>
    </source>
</evidence>
<dbReference type="PROSITE" id="PS50005">
    <property type="entry name" value="TPR"/>
    <property type="match status" value="2"/>
</dbReference>
<dbReference type="CDD" id="cd20069">
    <property type="entry name" value="5TM_Oxa1-like"/>
    <property type="match status" value="1"/>
</dbReference>
<reference evidence="9" key="1">
    <citation type="journal article" date="2023" name="GigaByte">
        <title>Genome assembly of the bearded iris, Iris pallida Lam.</title>
        <authorList>
            <person name="Bruccoleri R.E."/>
            <person name="Oakeley E.J."/>
            <person name="Faust A.M.E."/>
            <person name="Altorfer M."/>
            <person name="Dessus-Babus S."/>
            <person name="Burckhardt D."/>
            <person name="Oertli M."/>
            <person name="Naumann U."/>
            <person name="Petersen F."/>
            <person name="Wong J."/>
        </authorList>
    </citation>
    <scope>NUCLEOTIDE SEQUENCE</scope>
    <source>
        <strain evidence="9">GSM-AAB239-AS_SAM_17_03QT</strain>
    </source>
</reference>
<feature type="compositionally biased region" description="Low complexity" evidence="7">
    <location>
        <begin position="75"/>
        <end position="91"/>
    </location>
</feature>
<dbReference type="InterPro" id="IPR001708">
    <property type="entry name" value="YidC/ALB3/OXA1/COX18"/>
</dbReference>
<gene>
    <name evidence="9" type="ORF">M6B38_210655</name>
</gene>
<dbReference type="Pfam" id="PF13181">
    <property type="entry name" value="TPR_8"/>
    <property type="match status" value="1"/>
</dbReference>
<evidence type="ECO:0000313" key="10">
    <source>
        <dbReference type="Proteomes" id="UP001140949"/>
    </source>
</evidence>
<keyword evidence="10" id="KW-1185">Reference proteome</keyword>
<feature type="transmembrane region" description="Helical" evidence="8">
    <location>
        <begin position="242"/>
        <end position="260"/>
    </location>
</feature>
<evidence type="ECO:0000256" key="5">
    <source>
        <dbReference type="ARBA" id="ARBA00023136"/>
    </source>
</evidence>
<evidence type="ECO:0000256" key="1">
    <source>
        <dbReference type="ARBA" id="ARBA00004141"/>
    </source>
</evidence>
<feature type="region of interest" description="Disordered" evidence="7">
    <location>
        <begin position="1"/>
        <end position="34"/>
    </location>
</feature>
<feature type="compositionally biased region" description="Pro residues" evidence="7">
    <location>
        <begin position="20"/>
        <end position="34"/>
    </location>
</feature>
<dbReference type="EMBL" id="JANAVB010040218">
    <property type="protein sequence ID" value="KAJ6798722.1"/>
    <property type="molecule type" value="Genomic_DNA"/>
</dbReference>
<name>A0AAX6E3U0_IRIPA</name>
<proteinExistence type="inferred from homology"/>
<feature type="transmembrane region" description="Helical" evidence="8">
    <location>
        <begin position="341"/>
        <end position="366"/>
    </location>
</feature>
<keyword evidence="3 8" id="KW-0812">Transmembrane</keyword>
<protein>
    <submittedName>
        <fullName evidence="9">ALBINO3-like protein 2, chloroplastic isoform X1</fullName>
    </submittedName>
</protein>
<reference evidence="9" key="2">
    <citation type="submission" date="2023-04" db="EMBL/GenBank/DDBJ databases">
        <authorList>
            <person name="Bruccoleri R.E."/>
            <person name="Oakeley E.J."/>
            <person name="Faust A.-M."/>
            <person name="Dessus-Babus S."/>
            <person name="Altorfer M."/>
            <person name="Burckhardt D."/>
            <person name="Oertli M."/>
            <person name="Naumann U."/>
            <person name="Petersen F."/>
            <person name="Wong J."/>
        </authorList>
    </citation>
    <scope>NUCLEOTIDE SEQUENCE</scope>
    <source>
        <strain evidence="9">GSM-AAB239-AS_SAM_17_03QT</strain>
        <tissue evidence="9">Leaf</tissue>
    </source>
</reference>
<dbReference type="Gene3D" id="1.25.40.10">
    <property type="entry name" value="Tetratricopeptide repeat domain"/>
    <property type="match status" value="1"/>
</dbReference>
<comment type="caution">
    <text evidence="9">The sequence shown here is derived from an EMBL/GenBank/DDBJ whole genome shotgun (WGS) entry which is preliminary data.</text>
</comment>
<dbReference type="Proteomes" id="UP001140949">
    <property type="component" value="Unassembled WGS sequence"/>
</dbReference>
<evidence type="ECO:0000256" key="3">
    <source>
        <dbReference type="ARBA" id="ARBA00022692"/>
    </source>
</evidence>
<feature type="repeat" description="TPR" evidence="6">
    <location>
        <begin position="544"/>
        <end position="577"/>
    </location>
</feature>
<feature type="region of interest" description="Disordered" evidence="7">
    <location>
        <begin position="73"/>
        <end position="119"/>
    </location>
</feature>
<comment type="subcellular location">
    <subcellularLocation>
        <location evidence="1">Membrane</location>
        <topology evidence="1">Multi-pass membrane protein</topology>
    </subcellularLocation>
</comment>
<dbReference type="InterPro" id="IPR019734">
    <property type="entry name" value="TPR_rpt"/>
</dbReference>
<keyword evidence="6" id="KW-0802">TPR repeat</keyword>
<evidence type="ECO:0000256" key="4">
    <source>
        <dbReference type="ARBA" id="ARBA00022989"/>
    </source>
</evidence>
<feature type="transmembrane region" description="Helical" evidence="8">
    <location>
        <begin position="299"/>
        <end position="320"/>
    </location>
</feature>
<dbReference type="Pfam" id="PF13432">
    <property type="entry name" value="TPR_16"/>
    <property type="match status" value="1"/>
</dbReference>
<comment type="similarity">
    <text evidence="2">Belongs to the OXA1/ALB3/YidC (TC 2.A.9.2) family.</text>
</comment>
<evidence type="ECO:0000256" key="8">
    <source>
        <dbReference type="SAM" id="Phobius"/>
    </source>
</evidence>
<dbReference type="PANTHER" id="PTHR12428">
    <property type="entry name" value="OXA1"/>
    <property type="match status" value="1"/>
</dbReference>
<feature type="repeat" description="TPR" evidence="6">
    <location>
        <begin position="458"/>
        <end position="491"/>
    </location>
</feature>
<evidence type="ECO:0000256" key="7">
    <source>
        <dbReference type="SAM" id="MobiDB-lite"/>
    </source>
</evidence>
<dbReference type="GO" id="GO:0032977">
    <property type="term" value="F:membrane insertase activity"/>
    <property type="evidence" value="ECO:0007669"/>
    <property type="project" value="InterPro"/>
</dbReference>
<feature type="transmembrane region" description="Helical" evidence="8">
    <location>
        <begin position="172"/>
        <end position="195"/>
    </location>
</feature>
<dbReference type="SUPFAM" id="SSF48452">
    <property type="entry name" value="TPR-like"/>
    <property type="match status" value="1"/>
</dbReference>
<organism evidence="9 10">
    <name type="scientific">Iris pallida</name>
    <name type="common">Sweet iris</name>
    <dbReference type="NCBI Taxonomy" id="29817"/>
    <lineage>
        <taxon>Eukaryota</taxon>
        <taxon>Viridiplantae</taxon>
        <taxon>Streptophyta</taxon>
        <taxon>Embryophyta</taxon>
        <taxon>Tracheophyta</taxon>
        <taxon>Spermatophyta</taxon>
        <taxon>Magnoliopsida</taxon>
        <taxon>Liliopsida</taxon>
        <taxon>Asparagales</taxon>
        <taxon>Iridaceae</taxon>
        <taxon>Iridoideae</taxon>
        <taxon>Irideae</taxon>
        <taxon>Iris</taxon>
    </lineage>
</organism>
<evidence type="ECO:0000256" key="6">
    <source>
        <dbReference type="PROSITE-ProRule" id="PRU00339"/>
    </source>
</evidence>
<dbReference type="GO" id="GO:0005743">
    <property type="term" value="C:mitochondrial inner membrane"/>
    <property type="evidence" value="ECO:0007669"/>
    <property type="project" value="TreeGrafter"/>
</dbReference>
<dbReference type="InterPro" id="IPR011990">
    <property type="entry name" value="TPR-like_helical_dom_sf"/>
</dbReference>
<dbReference type="AlphaFoldDB" id="A0AAX6E3U0"/>
<dbReference type="SMART" id="SM00028">
    <property type="entry name" value="TPR"/>
    <property type="match status" value="4"/>
</dbReference>
<sequence>MGPSAKFFRHQLRRSSRTLLPPPPSFPLQNPNPIPNFLSSSSSSFLFNHHHGRHTRNPNFHPPFSSRPFSWAPWSRSSGPPSPADGPGFSPATGSEPETGEDDGEFSGGGGAAAAAEASSGFGPDLGALDGSELVPEVSSLGLDVLAEEAWYSPAVRAVVSGLDGFHDLTGLPWWVVISASTLVLRATLFPVLILQLKKGDEIAKFLPKLPPPLPPPLSGRSFREQYLLFQNKRRELGCPSYMWSFAYFIVQFPCFLLWMTSIRQMCLVHHHGFDNVSANHNLGGTLWFSDLTGFPTGILGSAFPVLIASLHYTNVQISFRTFKLQTLPGIFGLLAKYYKLYLDILAIPLLLIGFHVPQGSLVYWATNSSLTLIQSLSLRNSYIRDKLGLSVEKISEKKVLQINVMHEGNSSLQHEMSAEALPSHVLFDFALEALAAGNHEKAHPLLRLAIDKDPESVRALIAMGQILFSKMSFEEAAEYFEKAISKVSQIQQEEDEDGFLVLALFGAGLSRAQQGRKSEGIEHWKRIVELKVPDRPMPKACYYNGLVMLGSTLFNEGEKSEAVKYLKIAAEYNPDFNAYVKECEDG</sequence>
<keyword evidence="5 8" id="KW-0472">Membrane</keyword>
<evidence type="ECO:0000256" key="2">
    <source>
        <dbReference type="ARBA" id="ARBA00010583"/>
    </source>
</evidence>
<accession>A0AAX6E3U0</accession>